<dbReference type="GO" id="GO:0140575">
    <property type="term" value="F:transmembrane monodehydroascorbate reductase activity"/>
    <property type="evidence" value="ECO:0007669"/>
    <property type="project" value="InterPro"/>
</dbReference>
<dbReference type="GO" id="GO:0016020">
    <property type="term" value="C:membrane"/>
    <property type="evidence" value="ECO:0007669"/>
    <property type="project" value="UniProtKB-SubCell"/>
</dbReference>
<dbReference type="GO" id="GO:0046872">
    <property type="term" value="F:metal ion binding"/>
    <property type="evidence" value="ECO:0007669"/>
    <property type="project" value="UniProtKB-KW"/>
</dbReference>
<feature type="compositionally biased region" description="Basic and acidic residues" evidence="11">
    <location>
        <begin position="1"/>
        <end position="10"/>
    </location>
</feature>
<evidence type="ECO:0000256" key="5">
    <source>
        <dbReference type="ARBA" id="ARBA00022692"/>
    </source>
</evidence>
<dbReference type="PANTHER" id="PTHR15422">
    <property type="entry name" value="OS05G0565100 PROTEIN"/>
    <property type="match status" value="1"/>
</dbReference>
<protein>
    <recommendedName>
        <fullName evidence="13">Cytochrome b561 domain-containing protein</fullName>
    </recommendedName>
</protein>
<evidence type="ECO:0000256" key="12">
    <source>
        <dbReference type="SAM" id="Phobius"/>
    </source>
</evidence>
<evidence type="ECO:0000256" key="4">
    <source>
        <dbReference type="ARBA" id="ARBA00022617"/>
    </source>
</evidence>
<name>A0A6J3LQJ9_9PEZI</name>
<evidence type="ECO:0000256" key="7">
    <source>
        <dbReference type="ARBA" id="ARBA00022982"/>
    </source>
</evidence>
<keyword evidence="9" id="KW-0408">Iron</keyword>
<dbReference type="OrthoDB" id="432881at2759"/>
<organism evidence="15">
    <name type="scientific">Dissoconium aciculare CBS 342.82</name>
    <dbReference type="NCBI Taxonomy" id="1314786"/>
    <lineage>
        <taxon>Eukaryota</taxon>
        <taxon>Fungi</taxon>
        <taxon>Dikarya</taxon>
        <taxon>Ascomycota</taxon>
        <taxon>Pezizomycotina</taxon>
        <taxon>Dothideomycetes</taxon>
        <taxon>Dothideomycetidae</taxon>
        <taxon>Mycosphaerellales</taxon>
        <taxon>Dissoconiaceae</taxon>
        <taxon>Dissoconium</taxon>
    </lineage>
</organism>
<reference evidence="15" key="3">
    <citation type="submission" date="2025-08" db="UniProtKB">
        <authorList>
            <consortium name="RefSeq"/>
        </authorList>
    </citation>
    <scope>IDENTIFICATION</scope>
    <source>
        <strain evidence="15">CBS 342.82</strain>
    </source>
</reference>
<dbReference type="RefSeq" id="XP_033454944.1">
    <property type="nucleotide sequence ID" value="XM_033602067.1"/>
</dbReference>
<dbReference type="Proteomes" id="UP000504637">
    <property type="component" value="Unplaced"/>
</dbReference>
<dbReference type="Gene3D" id="1.20.120.1770">
    <property type="match status" value="1"/>
</dbReference>
<dbReference type="CDD" id="cd08761">
    <property type="entry name" value="Cyt_b561_CYB561D2_like"/>
    <property type="match status" value="1"/>
</dbReference>
<proteinExistence type="predicted"/>
<comment type="cofactor">
    <cofactor evidence="1">
        <name>heme b</name>
        <dbReference type="ChEBI" id="CHEBI:60344"/>
    </cofactor>
</comment>
<keyword evidence="4" id="KW-0349">Heme</keyword>
<evidence type="ECO:0000256" key="9">
    <source>
        <dbReference type="ARBA" id="ARBA00023004"/>
    </source>
</evidence>
<evidence type="ECO:0000259" key="13">
    <source>
        <dbReference type="PROSITE" id="PS50939"/>
    </source>
</evidence>
<keyword evidence="8 12" id="KW-1133">Transmembrane helix</keyword>
<feature type="transmembrane region" description="Helical" evidence="12">
    <location>
        <begin position="73"/>
        <end position="91"/>
    </location>
</feature>
<keyword evidence="6" id="KW-0479">Metal-binding</keyword>
<keyword evidence="7" id="KW-0249">Electron transport</keyword>
<dbReference type="InterPro" id="IPR006593">
    <property type="entry name" value="Cyt_b561/ferric_Rdtase_TM"/>
</dbReference>
<feature type="region of interest" description="Disordered" evidence="11">
    <location>
        <begin position="1"/>
        <end position="26"/>
    </location>
</feature>
<evidence type="ECO:0000256" key="11">
    <source>
        <dbReference type="SAM" id="MobiDB-lite"/>
    </source>
</evidence>
<reference evidence="15" key="1">
    <citation type="submission" date="2020-01" db="EMBL/GenBank/DDBJ databases">
        <authorList>
            <consortium name="DOE Joint Genome Institute"/>
            <person name="Haridas S."/>
            <person name="Albert R."/>
            <person name="Binder M."/>
            <person name="Bloem J."/>
            <person name="Labutti K."/>
            <person name="Salamov A."/>
            <person name="Andreopoulos B."/>
            <person name="Baker S.E."/>
            <person name="Barry K."/>
            <person name="Bills G."/>
            <person name="Bluhm B.H."/>
            <person name="Cannon C."/>
            <person name="Castanera R."/>
            <person name="Culley D.E."/>
            <person name="Daum C."/>
            <person name="Ezra D."/>
            <person name="Gonzalez J.B."/>
            <person name="Henrissat B."/>
            <person name="Kuo A."/>
            <person name="Liang C."/>
            <person name="Lipzen A."/>
            <person name="Lutzoni F."/>
            <person name="Magnuson J."/>
            <person name="Mondo S."/>
            <person name="Nolan M."/>
            <person name="Ohm R."/>
            <person name="Pangilinan J."/>
            <person name="Park H.-J."/>
            <person name="Ramirez L."/>
            <person name="Alfaro M."/>
            <person name="Sun H."/>
            <person name="Tritt A."/>
            <person name="Yoshinaga Y."/>
            <person name="Zwiers L.-H."/>
            <person name="Turgeon B.G."/>
            <person name="Goodwin S.B."/>
            <person name="Spatafora J.W."/>
            <person name="Crous P.W."/>
            <person name="Grigoriev I.V."/>
        </authorList>
    </citation>
    <scope>NUCLEOTIDE SEQUENCE</scope>
    <source>
        <strain evidence="15">CBS 342.82</strain>
    </source>
</reference>
<keyword evidence="3" id="KW-0813">Transport</keyword>
<comment type="subcellular location">
    <subcellularLocation>
        <location evidence="2">Membrane</location>
        <topology evidence="2">Multi-pass membrane protein</topology>
    </subcellularLocation>
</comment>
<feature type="transmembrane region" description="Helical" evidence="12">
    <location>
        <begin position="103"/>
        <end position="126"/>
    </location>
</feature>
<feature type="transmembrane region" description="Helical" evidence="12">
    <location>
        <begin position="146"/>
        <end position="171"/>
    </location>
</feature>
<evidence type="ECO:0000313" key="15">
    <source>
        <dbReference type="RefSeq" id="XP_033454944.1"/>
    </source>
</evidence>
<dbReference type="Pfam" id="PF03188">
    <property type="entry name" value="Cytochrom_B561"/>
    <property type="match status" value="1"/>
</dbReference>
<evidence type="ECO:0000256" key="6">
    <source>
        <dbReference type="ARBA" id="ARBA00022723"/>
    </source>
</evidence>
<keyword evidence="5 12" id="KW-0812">Transmembrane</keyword>
<dbReference type="SMART" id="SM00665">
    <property type="entry name" value="B561"/>
    <property type="match status" value="1"/>
</dbReference>
<evidence type="ECO:0000256" key="2">
    <source>
        <dbReference type="ARBA" id="ARBA00004141"/>
    </source>
</evidence>
<dbReference type="InterPro" id="IPR045150">
    <property type="entry name" value="CYB561D1/2"/>
</dbReference>
<evidence type="ECO:0000256" key="8">
    <source>
        <dbReference type="ARBA" id="ARBA00022989"/>
    </source>
</evidence>
<dbReference type="PROSITE" id="PS50939">
    <property type="entry name" value="CYTOCHROME_B561"/>
    <property type="match status" value="1"/>
</dbReference>
<keyword evidence="10 12" id="KW-0472">Membrane</keyword>
<dbReference type="AlphaFoldDB" id="A0A6J3LQJ9"/>
<reference evidence="15" key="2">
    <citation type="submission" date="2020-04" db="EMBL/GenBank/DDBJ databases">
        <authorList>
            <consortium name="NCBI Genome Project"/>
        </authorList>
    </citation>
    <scope>NUCLEOTIDE SEQUENCE</scope>
    <source>
        <strain evidence="15">CBS 342.82</strain>
    </source>
</reference>
<feature type="transmembrane region" description="Helical" evidence="12">
    <location>
        <begin position="38"/>
        <end position="61"/>
    </location>
</feature>
<evidence type="ECO:0000256" key="3">
    <source>
        <dbReference type="ARBA" id="ARBA00022448"/>
    </source>
</evidence>
<gene>
    <name evidence="15" type="ORF">K489DRAFT_328543</name>
</gene>
<evidence type="ECO:0000256" key="1">
    <source>
        <dbReference type="ARBA" id="ARBA00001970"/>
    </source>
</evidence>
<dbReference type="PANTHER" id="PTHR15422:SF45">
    <property type="entry name" value="CYTOCHROME B561 DOMAIN-CONTAINING PROTEIN"/>
    <property type="match status" value="1"/>
</dbReference>
<accession>A0A6J3LQJ9</accession>
<feature type="transmembrane region" description="Helical" evidence="12">
    <location>
        <begin position="208"/>
        <end position="228"/>
    </location>
</feature>
<sequence length="243" mass="26080">MSQNIEERRVPGVSEEEPLLGEQGDASLPEGRPLYNNLVLGTGVLAQAGAWIIVAIVWGAIFSQNLMLFSAHPLLNSSALLFFIQATLVLQPTHTAKQKKQGTYVHSALNTTALLAAIAGLVIIYYNKSAHNGVHFESTHAILGLTTYVLVLIQALVGVTAFFAPGLYGGVDNAKSLYKYHRISGYLVLGMMLATVCAATTTTYNVNVLGMQLWALIVSSVLVVAGLLPRVRLSKFGWLAGRS</sequence>
<evidence type="ECO:0000256" key="10">
    <source>
        <dbReference type="ARBA" id="ARBA00023136"/>
    </source>
</evidence>
<feature type="domain" description="Cytochrome b561" evidence="13">
    <location>
        <begin position="36"/>
        <end position="234"/>
    </location>
</feature>
<feature type="transmembrane region" description="Helical" evidence="12">
    <location>
        <begin position="183"/>
        <end position="202"/>
    </location>
</feature>
<dbReference type="GeneID" id="54359867"/>
<evidence type="ECO:0000313" key="14">
    <source>
        <dbReference type="Proteomes" id="UP000504637"/>
    </source>
</evidence>
<keyword evidence="14" id="KW-1185">Reference proteome</keyword>